<dbReference type="RefSeq" id="WP_050053739.1">
    <property type="nucleotide sequence ID" value="NZ_CAQI01000029.1"/>
</dbReference>
<evidence type="ECO:0000313" key="2">
    <source>
        <dbReference type="EMBL" id="CCQ44683.1"/>
    </source>
</evidence>
<sequence length="79" mass="9089">MARHLAPIGKTVFRVLEELTTTTESGESKHSYGYGPYMTKGAAKSQRTRLQREHEDYRRMGSQKLTLQTATIDWKDVDE</sequence>
<name>A0A024GY29_9MICC</name>
<feature type="region of interest" description="Disordered" evidence="1">
    <location>
        <begin position="22"/>
        <end position="46"/>
    </location>
</feature>
<evidence type="ECO:0000256" key="1">
    <source>
        <dbReference type="SAM" id="MobiDB-lite"/>
    </source>
</evidence>
<accession>A0A024GY29</accession>
<protein>
    <submittedName>
        <fullName evidence="2">Uncharacterized protein</fullName>
    </submittedName>
</protein>
<organism evidence="2 3">
    <name type="scientific">Pseudarthrobacter siccitolerans</name>
    <dbReference type="NCBI Taxonomy" id="861266"/>
    <lineage>
        <taxon>Bacteria</taxon>
        <taxon>Bacillati</taxon>
        <taxon>Actinomycetota</taxon>
        <taxon>Actinomycetes</taxon>
        <taxon>Micrococcales</taxon>
        <taxon>Micrococcaceae</taxon>
        <taxon>Pseudarthrobacter</taxon>
    </lineage>
</organism>
<dbReference type="AlphaFoldDB" id="A0A024GY29"/>
<dbReference type="STRING" id="861266.ARTSIC4J27_612"/>
<proteinExistence type="predicted"/>
<evidence type="ECO:0000313" key="3">
    <source>
        <dbReference type="Proteomes" id="UP000035722"/>
    </source>
</evidence>
<gene>
    <name evidence="2" type="ORF">ARTSIC4J27_612</name>
</gene>
<dbReference type="Proteomes" id="UP000035722">
    <property type="component" value="Unassembled WGS sequence"/>
</dbReference>
<dbReference type="EMBL" id="CAQI01000029">
    <property type="protein sequence ID" value="CCQ44683.1"/>
    <property type="molecule type" value="Genomic_DNA"/>
</dbReference>
<comment type="caution">
    <text evidence="2">The sequence shown here is derived from an EMBL/GenBank/DDBJ whole genome shotgun (WGS) entry which is preliminary data.</text>
</comment>
<reference evidence="3" key="1">
    <citation type="journal article" date="2014" name="Genome Announc.">
        <title>Genome Sequence of Arthrobacter siccitolerans 4J27, a Xeroprotectant-Producing Desiccation-Tolerant Microorganism.</title>
        <authorList>
            <person name="Manzanera M."/>
            <person name="Santa-Cruz-Calvo L."/>
            <person name="Vilchez J.I."/>
            <person name="Garcia-Fontana C."/>
            <person name="Silva-Castro G.A."/>
            <person name="Calvo C."/>
            <person name="Gonzalez-Lopez J."/>
        </authorList>
    </citation>
    <scope>NUCLEOTIDE SEQUENCE [LARGE SCALE GENOMIC DNA]</scope>
    <source>
        <strain evidence="3">4J27</strain>
    </source>
</reference>
<keyword evidence="3" id="KW-1185">Reference proteome</keyword>